<comment type="caution">
    <text evidence="1">The sequence shown here is derived from an EMBL/GenBank/DDBJ whole genome shotgun (WGS) entry which is preliminary data.</text>
</comment>
<dbReference type="Proteomes" id="UP000717328">
    <property type="component" value="Unassembled WGS sequence"/>
</dbReference>
<name>A0A9P7GSK0_9AGAR</name>
<proteinExistence type="predicted"/>
<dbReference type="AlphaFoldDB" id="A0A9P7GSK0"/>
<keyword evidence="2" id="KW-1185">Reference proteome</keyword>
<reference evidence="1" key="2">
    <citation type="submission" date="2021-10" db="EMBL/GenBank/DDBJ databases">
        <title>Phylogenomics reveals ancestral predisposition of the termite-cultivated fungus Termitomyces towards a domesticated lifestyle.</title>
        <authorList>
            <person name="Auxier B."/>
            <person name="Grum-Grzhimaylo A."/>
            <person name="Cardenas M.E."/>
            <person name="Lodge J.D."/>
            <person name="Laessoe T."/>
            <person name="Pedersen O."/>
            <person name="Smith M.E."/>
            <person name="Kuyper T.W."/>
            <person name="Franco-Molano E.A."/>
            <person name="Baroni T.J."/>
            <person name="Aanen D.K."/>
        </authorList>
    </citation>
    <scope>NUCLEOTIDE SEQUENCE</scope>
    <source>
        <strain evidence="1">D49</strain>
    </source>
</reference>
<protein>
    <submittedName>
        <fullName evidence="1">Uncharacterized protein</fullName>
    </submittedName>
</protein>
<dbReference type="OrthoDB" id="3199068at2759"/>
<dbReference type="EMBL" id="JABCKI010000105">
    <property type="protein sequence ID" value="KAG5652690.1"/>
    <property type="molecule type" value="Genomic_DNA"/>
</dbReference>
<evidence type="ECO:0000313" key="2">
    <source>
        <dbReference type="Proteomes" id="UP000717328"/>
    </source>
</evidence>
<organism evidence="1 2">
    <name type="scientific">Sphagnurus paluster</name>
    <dbReference type="NCBI Taxonomy" id="117069"/>
    <lineage>
        <taxon>Eukaryota</taxon>
        <taxon>Fungi</taxon>
        <taxon>Dikarya</taxon>
        <taxon>Basidiomycota</taxon>
        <taxon>Agaricomycotina</taxon>
        <taxon>Agaricomycetes</taxon>
        <taxon>Agaricomycetidae</taxon>
        <taxon>Agaricales</taxon>
        <taxon>Tricholomatineae</taxon>
        <taxon>Lyophyllaceae</taxon>
        <taxon>Sphagnurus</taxon>
    </lineage>
</organism>
<evidence type="ECO:0000313" key="1">
    <source>
        <dbReference type="EMBL" id="KAG5652690.1"/>
    </source>
</evidence>
<sequence length="338" mass="38528">MEDQKPASPIALEPFPWGVPAPAPTNQDLRHYLEFVTFLVEDSLYKVPRYQFTKSAELYRIISLGAVTEDTPVVLNDVTKDEFNTLLELISDPGVPQRPFCHQEWAVVLKLASRWMFSELRKLAITNLSSHSWTVKVPLARAYGVREWLHSAYTDLASRSTSPTMDEATVLGLDATAILFAIREEPLQRNREEHMRRQAPKGNENPYEKGVDEEFVELDLEGEDAVQKVLIAKQQLAVAPEWLRTAYIRLVERKKTISLAEATQLGLETTVKVCRAREKALRTYPNHYGSSNLSIEKEFEVELSSVAVSEARYRRLPVVMPTLPRREGAHNKKSKKKK</sequence>
<reference evidence="1" key="1">
    <citation type="submission" date="2021-02" db="EMBL/GenBank/DDBJ databases">
        <authorList>
            <person name="Nieuwenhuis M."/>
            <person name="Van De Peppel L.J.J."/>
        </authorList>
    </citation>
    <scope>NUCLEOTIDE SEQUENCE</scope>
    <source>
        <strain evidence="1">D49</strain>
    </source>
</reference>
<gene>
    <name evidence="1" type="ORF">H0H81_004075</name>
</gene>
<accession>A0A9P7GSK0</accession>